<dbReference type="GO" id="GO:0004638">
    <property type="term" value="F:phosphoribosylaminoimidazole carboxylase activity"/>
    <property type="evidence" value="ECO:0007669"/>
    <property type="project" value="InterPro"/>
</dbReference>
<dbReference type="GO" id="GO:0005524">
    <property type="term" value="F:ATP binding"/>
    <property type="evidence" value="ECO:0007669"/>
    <property type="project" value="UniProtKB-KW"/>
</dbReference>
<dbReference type="GO" id="GO:0016874">
    <property type="term" value="F:ligase activity"/>
    <property type="evidence" value="ECO:0007669"/>
    <property type="project" value="UniProtKB-KW"/>
</dbReference>
<dbReference type="Pfam" id="PF17769">
    <property type="entry name" value="PurK_C"/>
    <property type="match status" value="1"/>
</dbReference>
<dbReference type="InterPro" id="IPR016185">
    <property type="entry name" value="PreATP-grasp_dom_sf"/>
</dbReference>
<accession>A0A0F9RDM9</accession>
<dbReference type="NCBIfam" id="NF004679">
    <property type="entry name" value="PRK06019.1-5"/>
    <property type="match status" value="1"/>
</dbReference>
<dbReference type="GO" id="GO:0006189">
    <property type="term" value="P:'de novo' IMP biosynthetic process"/>
    <property type="evidence" value="ECO:0007669"/>
    <property type="project" value="InterPro"/>
</dbReference>
<sequence>MNILILGAGQLARMMSLAGAPLNLNVVAYDVGSKQIMHPLTGEVYSTSLEQAISNADAITAEFEHIPDDVLTLCCNSNKFYPGKAAIKTGGDRSLEKALLDKTNVTCAPYQLITEKAHLEHAVKTLGKPLVIKTCQAGYDGKGQWRLKSDNQIDEIWSQMADFIASGTKLSPHTIIAEKMIPFDREVSIIGARDKHGNVAIYPLTENEHTDGVLTLSIAGKNNQSVETQANDAFTKIANELNYVGVLAIEFFDVQGTLLVNEIAPRVHNSGHWTQQGCHCSQFENHMRAVAGLPLGNTELKHITAMINVLGQPSIPADVLKYADVTSHWYGKSAKPGRKMGHINVSASSMNDLADKLGELTEYLPEQDYPGILKAAANLILSQ</sequence>
<name>A0A0F9RDM9_9ZZZZ</name>
<dbReference type="SUPFAM" id="SSF56059">
    <property type="entry name" value="Glutathione synthetase ATP-binding domain-like"/>
    <property type="match status" value="1"/>
</dbReference>
<evidence type="ECO:0000256" key="1">
    <source>
        <dbReference type="ARBA" id="ARBA00022598"/>
    </source>
</evidence>
<dbReference type="SUPFAM" id="SSF51246">
    <property type="entry name" value="Rudiment single hybrid motif"/>
    <property type="match status" value="1"/>
</dbReference>
<dbReference type="InterPro" id="IPR040686">
    <property type="entry name" value="PurK_C"/>
</dbReference>
<dbReference type="PANTHER" id="PTHR11609:SF5">
    <property type="entry name" value="PHOSPHORIBOSYLAMINOIMIDAZOLE CARBOXYLASE"/>
    <property type="match status" value="1"/>
</dbReference>
<keyword evidence="2" id="KW-0547">Nucleotide-binding</keyword>
<dbReference type="Pfam" id="PF22660">
    <property type="entry name" value="RS_preATP-grasp-like"/>
    <property type="match status" value="1"/>
</dbReference>
<dbReference type="PANTHER" id="PTHR11609">
    <property type="entry name" value="PURINE BIOSYNTHESIS PROTEIN 6/7, PUR6/7"/>
    <property type="match status" value="1"/>
</dbReference>
<proteinExistence type="inferred from homology"/>
<comment type="pathway">
    <text evidence="5">Purine metabolism.</text>
</comment>
<dbReference type="SUPFAM" id="SSF52440">
    <property type="entry name" value="PreATP-grasp domain"/>
    <property type="match status" value="1"/>
</dbReference>
<evidence type="ECO:0000256" key="2">
    <source>
        <dbReference type="ARBA" id="ARBA00022741"/>
    </source>
</evidence>
<dbReference type="InterPro" id="IPR011761">
    <property type="entry name" value="ATP-grasp"/>
</dbReference>
<dbReference type="Pfam" id="PF02222">
    <property type="entry name" value="ATP-grasp"/>
    <property type="match status" value="1"/>
</dbReference>
<dbReference type="PROSITE" id="PS50975">
    <property type="entry name" value="ATP_GRASP"/>
    <property type="match status" value="1"/>
</dbReference>
<dbReference type="InterPro" id="IPR003135">
    <property type="entry name" value="ATP-grasp_carboxylate-amine"/>
</dbReference>
<dbReference type="GO" id="GO:0005829">
    <property type="term" value="C:cytosol"/>
    <property type="evidence" value="ECO:0007669"/>
    <property type="project" value="TreeGrafter"/>
</dbReference>
<dbReference type="InterPro" id="IPR005875">
    <property type="entry name" value="PurK"/>
</dbReference>
<dbReference type="Gene3D" id="3.30.470.20">
    <property type="entry name" value="ATP-grasp fold, B domain"/>
    <property type="match status" value="1"/>
</dbReference>
<gene>
    <name evidence="7" type="ORF">LCGC14_0661010</name>
</gene>
<keyword evidence="4" id="KW-0067">ATP-binding</keyword>
<protein>
    <recommendedName>
        <fullName evidence="6">ATP-grasp domain-containing protein</fullName>
    </recommendedName>
</protein>
<dbReference type="AlphaFoldDB" id="A0A0F9RDM9"/>
<dbReference type="HAMAP" id="MF_01928">
    <property type="entry name" value="PurK"/>
    <property type="match status" value="1"/>
</dbReference>
<dbReference type="Gene3D" id="3.40.50.20">
    <property type="match status" value="1"/>
</dbReference>
<evidence type="ECO:0000256" key="4">
    <source>
        <dbReference type="ARBA" id="ARBA00022840"/>
    </source>
</evidence>
<dbReference type="InterPro" id="IPR011054">
    <property type="entry name" value="Rudment_hybrid_motif"/>
</dbReference>
<keyword evidence="3" id="KW-0658">Purine biosynthesis</keyword>
<comment type="caution">
    <text evidence="7">The sequence shown here is derived from an EMBL/GenBank/DDBJ whole genome shotgun (WGS) entry which is preliminary data.</text>
</comment>
<feature type="domain" description="ATP-grasp" evidence="6">
    <location>
        <begin position="97"/>
        <end position="291"/>
    </location>
</feature>
<evidence type="ECO:0000256" key="3">
    <source>
        <dbReference type="ARBA" id="ARBA00022755"/>
    </source>
</evidence>
<dbReference type="FunFam" id="3.30.470.20:FF:000029">
    <property type="entry name" value="N5-carboxyaminoimidazole ribonucleotide synthase"/>
    <property type="match status" value="1"/>
</dbReference>
<organism evidence="7">
    <name type="scientific">marine sediment metagenome</name>
    <dbReference type="NCBI Taxonomy" id="412755"/>
    <lineage>
        <taxon>unclassified sequences</taxon>
        <taxon>metagenomes</taxon>
        <taxon>ecological metagenomes</taxon>
    </lineage>
</organism>
<dbReference type="EMBL" id="LAZR01001265">
    <property type="protein sequence ID" value="KKN47622.1"/>
    <property type="molecule type" value="Genomic_DNA"/>
</dbReference>
<dbReference type="NCBIfam" id="TIGR01161">
    <property type="entry name" value="purK"/>
    <property type="match status" value="1"/>
</dbReference>
<reference evidence="7" key="1">
    <citation type="journal article" date="2015" name="Nature">
        <title>Complex archaea that bridge the gap between prokaryotes and eukaryotes.</title>
        <authorList>
            <person name="Spang A."/>
            <person name="Saw J.H."/>
            <person name="Jorgensen S.L."/>
            <person name="Zaremba-Niedzwiedzka K."/>
            <person name="Martijn J."/>
            <person name="Lind A.E."/>
            <person name="van Eijk R."/>
            <person name="Schleper C."/>
            <person name="Guy L."/>
            <person name="Ettema T.J."/>
        </authorList>
    </citation>
    <scope>NUCLEOTIDE SEQUENCE</scope>
</reference>
<keyword evidence="1" id="KW-0436">Ligase</keyword>
<evidence type="ECO:0000259" key="6">
    <source>
        <dbReference type="PROSITE" id="PS50975"/>
    </source>
</evidence>
<evidence type="ECO:0000313" key="7">
    <source>
        <dbReference type="EMBL" id="KKN47622.1"/>
    </source>
</evidence>
<evidence type="ECO:0000256" key="5">
    <source>
        <dbReference type="ARBA" id="ARBA00025704"/>
    </source>
</evidence>
<dbReference type="InterPro" id="IPR054350">
    <property type="entry name" value="PurT/PurK_preATP-grasp"/>
</dbReference>
<dbReference type="GO" id="GO:0046872">
    <property type="term" value="F:metal ion binding"/>
    <property type="evidence" value="ECO:0007669"/>
    <property type="project" value="InterPro"/>
</dbReference>
<dbReference type="InterPro" id="IPR013815">
    <property type="entry name" value="ATP_grasp_subdomain_1"/>
</dbReference>
<dbReference type="Gene3D" id="3.30.1490.20">
    <property type="entry name" value="ATP-grasp fold, A domain"/>
    <property type="match status" value="1"/>
</dbReference>